<dbReference type="SUPFAM" id="SSF53098">
    <property type="entry name" value="Ribonuclease H-like"/>
    <property type="match status" value="1"/>
</dbReference>
<reference evidence="2 3" key="1">
    <citation type="submission" date="2016-02" db="EMBL/GenBank/DDBJ databases">
        <title>Genome analysis of coral dinoflagellate symbionts highlights evolutionary adaptations to a symbiotic lifestyle.</title>
        <authorList>
            <person name="Aranda M."/>
            <person name="Li Y."/>
            <person name="Liew Y.J."/>
            <person name="Baumgarten S."/>
            <person name="Simakov O."/>
            <person name="Wilson M."/>
            <person name="Piel J."/>
            <person name="Ashoor H."/>
            <person name="Bougouffa S."/>
            <person name="Bajic V.B."/>
            <person name="Ryu T."/>
            <person name="Ravasi T."/>
            <person name="Bayer T."/>
            <person name="Micklem G."/>
            <person name="Kim H."/>
            <person name="Bhak J."/>
            <person name="Lajeunesse T.C."/>
            <person name="Voolstra C.R."/>
        </authorList>
    </citation>
    <scope>NUCLEOTIDE SEQUENCE [LARGE SCALE GENOMIC DNA]</scope>
    <source>
        <strain evidence="2 3">CCMP2467</strain>
    </source>
</reference>
<evidence type="ECO:0000259" key="1">
    <source>
        <dbReference type="PROSITE" id="PS50879"/>
    </source>
</evidence>
<name>A0A1Q9CQS7_SYMMI</name>
<dbReference type="EMBL" id="LSRX01000985">
    <property type="protein sequence ID" value="OLP85276.1"/>
    <property type="molecule type" value="Genomic_DNA"/>
</dbReference>
<dbReference type="InterPro" id="IPR002156">
    <property type="entry name" value="RNaseH_domain"/>
</dbReference>
<dbReference type="PROSITE" id="PS50879">
    <property type="entry name" value="RNASE_H_1"/>
    <property type="match status" value="1"/>
</dbReference>
<sequence length="249" mass="27390">MWPSRAHLLWTCPALQEVRPVMPAPIDRVEVVMRSGRSLSSMLQQAIAESPDAITLATDGSSRFDIGSYAIVSEKPPFCYADADEQEDQSPFRMELLALVMLFETLVKCDTLPRLATVFVDCESALKALAAPGRCGIPLLAQRASDAIKGIRQQNICVSMHWVPSHGKRPGWCAPAGYAADECRRLNDKADDAARRHCEQRCRGADRQVWAGQLVAAKAREVQVVRFSSLAGTRLEMHLQCTAPANDAE</sequence>
<dbReference type="AlphaFoldDB" id="A0A1Q9CQS7"/>
<accession>A0A1Q9CQS7</accession>
<evidence type="ECO:0000313" key="2">
    <source>
        <dbReference type="EMBL" id="OLP85276.1"/>
    </source>
</evidence>
<comment type="caution">
    <text evidence="2">The sequence shown here is derived from an EMBL/GenBank/DDBJ whole genome shotgun (WGS) entry which is preliminary data.</text>
</comment>
<dbReference type="OrthoDB" id="10573112at2759"/>
<protein>
    <recommendedName>
        <fullName evidence="1">RNase H type-1 domain-containing protein</fullName>
    </recommendedName>
</protein>
<feature type="domain" description="RNase H type-1" evidence="1">
    <location>
        <begin position="50"/>
        <end position="199"/>
    </location>
</feature>
<dbReference type="GO" id="GO:0003676">
    <property type="term" value="F:nucleic acid binding"/>
    <property type="evidence" value="ECO:0007669"/>
    <property type="project" value="InterPro"/>
</dbReference>
<proteinExistence type="predicted"/>
<evidence type="ECO:0000313" key="3">
    <source>
        <dbReference type="Proteomes" id="UP000186817"/>
    </source>
</evidence>
<organism evidence="2 3">
    <name type="scientific">Symbiodinium microadriaticum</name>
    <name type="common">Dinoflagellate</name>
    <name type="synonym">Zooxanthella microadriatica</name>
    <dbReference type="NCBI Taxonomy" id="2951"/>
    <lineage>
        <taxon>Eukaryota</taxon>
        <taxon>Sar</taxon>
        <taxon>Alveolata</taxon>
        <taxon>Dinophyceae</taxon>
        <taxon>Suessiales</taxon>
        <taxon>Symbiodiniaceae</taxon>
        <taxon>Symbiodinium</taxon>
    </lineage>
</organism>
<gene>
    <name evidence="2" type="ORF">AK812_SmicGene33758</name>
</gene>
<dbReference type="Gene3D" id="3.30.420.10">
    <property type="entry name" value="Ribonuclease H-like superfamily/Ribonuclease H"/>
    <property type="match status" value="1"/>
</dbReference>
<dbReference type="InterPro" id="IPR036397">
    <property type="entry name" value="RNaseH_sf"/>
</dbReference>
<dbReference type="InterPro" id="IPR012337">
    <property type="entry name" value="RNaseH-like_sf"/>
</dbReference>
<dbReference type="Proteomes" id="UP000186817">
    <property type="component" value="Unassembled WGS sequence"/>
</dbReference>
<dbReference type="GO" id="GO:0004523">
    <property type="term" value="F:RNA-DNA hybrid ribonuclease activity"/>
    <property type="evidence" value="ECO:0007669"/>
    <property type="project" value="InterPro"/>
</dbReference>
<keyword evidence="3" id="KW-1185">Reference proteome</keyword>